<proteinExistence type="inferred from homology"/>
<reference evidence="10 11" key="1">
    <citation type="submission" date="2020-08" db="EMBL/GenBank/DDBJ databases">
        <title>A Genomic Blueprint of the Chicken Gut Microbiome.</title>
        <authorList>
            <person name="Gilroy R."/>
            <person name="Ravi A."/>
            <person name="Getino M."/>
            <person name="Pursley I."/>
            <person name="Horton D.L."/>
            <person name="Alikhan N.-F."/>
            <person name="Baker D."/>
            <person name="Gharbi K."/>
            <person name="Hall N."/>
            <person name="Watson M."/>
            <person name="Adriaenssens E.M."/>
            <person name="Foster-Nyarko E."/>
            <person name="Jarju S."/>
            <person name="Secka A."/>
            <person name="Antonio M."/>
            <person name="Oren A."/>
            <person name="Chaudhuri R."/>
            <person name="La Ragione R.M."/>
            <person name="Hildebrand F."/>
            <person name="Pallen M.J."/>
        </authorList>
    </citation>
    <scope>NUCLEOTIDE SEQUENCE [LARGE SCALE GENOMIC DNA]</scope>
    <source>
        <strain evidence="10 11">Sa2CUA10</strain>
    </source>
</reference>
<evidence type="ECO:0000259" key="8">
    <source>
        <dbReference type="Pfam" id="PF04239"/>
    </source>
</evidence>
<keyword evidence="6 7" id="KW-0472">Membrane</keyword>
<evidence type="ECO:0000259" key="9">
    <source>
        <dbReference type="Pfam" id="PF20730"/>
    </source>
</evidence>
<evidence type="ECO:0000256" key="1">
    <source>
        <dbReference type="ARBA" id="ARBA00004651"/>
    </source>
</evidence>
<feature type="transmembrane region" description="Helical" evidence="7">
    <location>
        <begin position="61"/>
        <end position="81"/>
    </location>
</feature>
<evidence type="ECO:0000256" key="6">
    <source>
        <dbReference type="ARBA" id="ARBA00023136"/>
    </source>
</evidence>
<evidence type="ECO:0000256" key="3">
    <source>
        <dbReference type="ARBA" id="ARBA00022475"/>
    </source>
</evidence>
<comment type="subcellular location">
    <subcellularLocation>
        <location evidence="1">Cell membrane</location>
        <topology evidence="1">Multi-pass membrane protein</topology>
    </subcellularLocation>
</comment>
<sequence>MNPYVDVIIRSIIAFLSIFFAARILGKQTVSRMTIFDFIAVVTLGSVTANLAFALEVKARYIFLVFFIFVLLIYLSAFLSLKSKRARKYVAGDPTVVIENGKILEHNMKKMRYTLDYLNQQLRQKDIFSIDDVDYALVENNGLLSVKKKEAHLTVTRKDLHIFKEEVKLPIELMMDGEILLNNLKENDISKEWLLSELKKRNLTIERVVYALLTSNNKLYIDIHDDKLHSPMDVE</sequence>
<feature type="transmembrane region" description="Helical" evidence="7">
    <location>
        <begin position="38"/>
        <end position="55"/>
    </location>
</feature>
<evidence type="ECO:0000256" key="7">
    <source>
        <dbReference type="SAM" id="Phobius"/>
    </source>
</evidence>
<protein>
    <submittedName>
        <fullName evidence="10">DUF421 domain-containing protein</fullName>
    </submittedName>
</protein>
<keyword evidence="3" id="KW-1003">Cell membrane</keyword>
<dbReference type="PANTHER" id="PTHR34582:SF7">
    <property type="entry name" value="UPF0702 TRANSMEMBRANE PROTEIN YDFS"/>
    <property type="match status" value="1"/>
</dbReference>
<evidence type="ECO:0000313" key="10">
    <source>
        <dbReference type="EMBL" id="MBD7963990.1"/>
    </source>
</evidence>
<comment type="caution">
    <text evidence="10">The sequence shown here is derived from an EMBL/GenBank/DDBJ whole genome shotgun (WGS) entry which is preliminary data.</text>
</comment>
<keyword evidence="5 7" id="KW-1133">Transmembrane helix</keyword>
<dbReference type="Pfam" id="PF04239">
    <property type="entry name" value="DUF421"/>
    <property type="match status" value="1"/>
</dbReference>
<dbReference type="Proteomes" id="UP000603641">
    <property type="component" value="Unassembled WGS sequence"/>
</dbReference>
<evidence type="ECO:0000256" key="4">
    <source>
        <dbReference type="ARBA" id="ARBA00022692"/>
    </source>
</evidence>
<gene>
    <name evidence="10" type="ORF">H9648_07985</name>
</gene>
<dbReference type="Pfam" id="PF20730">
    <property type="entry name" value="YetF_N"/>
    <property type="match status" value="1"/>
</dbReference>
<feature type="transmembrane region" description="Helical" evidence="7">
    <location>
        <begin position="7"/>
        <end position="26"/>
    </location>
</feature>
<evidence type="ECO:0000313" key="11">
    <source>
        <dbReference type="Proteomes" id="UP000603641"/>
    </source>
</evidence>
<dbReference type="InterPro" id="IPR007353">
    <property type="entry name" value="DUF421"/>
</dbReference>
<dbReference type="PANTHER" id="PTHR34582">
    <property type="entry name" value="UPF0702 TRANSMEMBRANE PROTEIN YCAP"/>
    <property type="match status" value="1"/>
</dbReference>
<evidence type="ECO:0000256" key="2">
    <source>
        <dbReference type="ARBA" id="ARBA00006448"/>
    </source>
</evidence>
<evidence type="ECO:0000256" key="5">
    <source>
        <dbReference type="ARBA" id="ARBA00022989"/>
    </source>
</evidence>
<accession>A0ABR8SKL6</accession>
<dbReference type="EMBL" id="JACSQM010000003">
    <property type="protein sequence ID" value="MBD7963990.1"/>
    <property type="molecule type" value="Genomic_DNA"/>
</dbReference>
<comment type="similarity">
    <text evidence="2">Belongs to the UPF0702 family.</text>
</comment>
<keyword evidence="4 7" id="KW-0812">Transmembrane</keyword>
<dbReference type="InterPro" id="IPR023090">
    <property type="entry name" value="UPF0702_alpha/beta_dom_sf"/>
</dbReference>
<name>A0ABR8SKL6_9BACL</name>
<organism evidence="10 11">
    <name type="scientific">Fictibacillus norfolkensis</name>
    <dbReference type="NCBI Taxonomy" id="2762233"/>
    <lineage>
        <taxon>Bacteria</taxon>
        <taxon>Bacillati</taxon>
        <taxon>Bacillota</taxon>
        <taxon>Bacilli</taxon>
        <taxon>Bacillales</taxon>
        <taxon>Fictibacillaceae</taxon>
        <taxon>Fictibacillus</taxon>
    </lineage>
</organism>
<keyword evidence="11" id="KW-1185">Reference proteome</keyword>
<dbReference type="Gene3D" id="3.30.240.20">
    <property type="entry name" value="bsu07140 like domains"/>
    <property type="match status" value="2"/>
</dbReference>
<dbReference type="RefSeq" id="WP_191753376.1">
    <property type="nucleotide sequence ID" value="NZ_JACSQM010000003.1"/>
</dbReference>
<feature type="domain" description="YetF-like N-terminal transmembrane" evidence="9">
    <location>
        <begin position="4"/>
        <end position="78"/>
    </location>
</feature>
<feature type="domain" description="YetF C-terminal" evidence="8">
    <location>
        <begin position="82"/>
        <end position="211"/>
    </location>
</feature>
<dbReference type="InterPro" id="IPR048454">
    <property type="entry name" value="YetF_N"/>
</dbReference>